<sequence length="109" mass="12264">MLSDLAVRADKDIGNESDASMDKNEQAAQGSEDDDYETYDTQRAFLNVDIVVGDWTTNMRPPTVLPFDDRAAGVQHGIVGGCRQPAHFYELLMTDLWELTVEQTNIYHI</sequence>
<feature type="compositionally biased region" description="Basic and acidic residues" evidence="1">
    <location>
        <begin position="7"/>
        <end position="25"/>
    </location>
</feature>
<evidence type="ECO:0000313" key="3">
    <source>
        <dbReference type="Proteomes" id="UP001196413"/>
    </source>
</evidence>
<evidence type="ECO:0000313" key="2">
    <source>
        <dbReference type="EMBL" id="KAJ1361862.1"/>
    </source>
</evidence>
<dbReference type="AlphaFoldDB" id="A0AAD5MNW7"/>
<accession>A0AAD5MNW7</accession>
<proteinExistence type="predicted"/>
<gene>
    <name evidence="2" type="ORF">KIN20_021229</name>
</gene>
<evidence type="ECO:0000256" key="1">
    <source>
        <dbReference type="SAM" id="MobiDB-lite"/>
    </source>
</evidence>
<protein>
    <submittedName>
        <fullName evidence="2">Uncharacterized protein</fullName>
    </submittedName>
</protein>
<feature type="region of interest" description="Disordered" evidence="1">
    <location>
        <begin position="1"/>
        <end position="38"/>
    </location>
</feature>
<organism evidence="2 3">
    <name type="scientific">Parelaphostrongylus tenuis</name>
    <name type="common">Meningeal worm</name>
    <dbReference type="NCBI Taxonomy" id="148309"/>
    <lineage>
        <taxon>Eukaryota</taxon>
        <taxon>Metazoa</taxon>
        <taxon>Ecdysozoa</taxon>
        <taxon>Nematoda</taxon>
        <taxon>Chromadorea</taxon>
        <taxon>Rhabditida</taxon>
        <taxon>Rhabditina</taxon>
        <taxon>Rhabditomorpha</taxon>
        <taxon>Strongyloidea</taxon>
        <taxon>Metastrongylidae</taxon>
        <taxon>Parelaphostrongylus</taxon>
    </lineage>
</organism>
<name>A0AAD5MNW7_PARTN</name>
<reference evidence="2" key="1">
    <citation type="submission" date="2021-06" db="EMBL/GenBank/DDBJ databases">
        <title>Parelaphostrongylus tenuis whole genome reference sequence.</title>
        <authorList>
            <person name="Garwood T.J."/>
            <person name="Larsen P.A."/>
            <person name="Fountain-Jones N.M."/>
            <person name="Garbe J.R."/>
            <person name="Macchietto M.G."/>
            <person name="Kania S.A."/>
            <person name="Gerhold R.W."/>
            <person name="Richards J.E."/>
            <person name="Wolf T.M."/>
        </authorList>
    </citation>
    <scope>NUCLEOTIDE SEQUENCE</scope>
    <source>
        <strain evidence="2">MNPRO001-30</strain>
        <tissue evidence="2">Meninges</tissue>
    </source>
</reference>
<dbReference type="EMBL" id="JAHQIW010004280">
    <property type="protein sequence ID" value="KAJ1361862.1"/>
    <property type="molecule type" value="Genomic_DNA"/>
</dbReference>
<dbReference type="Proteomes" id="UP001196413">
    <property type="component" value="Unassembled WGS sequence"/>
</dbReference>
<comment type="caution">
    <text evidence="2">The sequence shown here is derived from an EMBL/GenBank/DDBJ whole genome shotgun (WGS) entry which is preliminary data.</text>
</comment>
<keyword evidence="3" id="KW-1185">Reference proteome</keyword>